<reference evidence="6" key="1">
    <citation type="submission" date="2022-11" db="UniProtKB">
        <authorList>
            <consortium name="WormBaseParasite"/>
        </authorList>
    </citation>
    <scope>IDENTIFICATION</scope>
</reference>
<dbReference type="WBParaSite" id="PEQ_0000808601-mRNA-1">
    <property type="protein sequence ID" value="PEQ_0000808601-mRNA-1"/>
    <property type="gene ID" value="PEQ_0000808601"/>
</dbReference>
<organism evidence="5 6">
    <name type="scientific">Parascaris equorum</name>
    <name type="common">Equine roundworm</name>
    <dbReference type="NCBI Taxonomy" id="6256"/>
    <lineage>
        <taxon>Eukaryota</taxon>
        <taxon>Metazoa</taxon>
        <taxon>Ecdysozoa</taxon>
        <taxon>Nematoda</taxon>
        <taxon>Chromadorea</taxon>
        <taxon>Rhabditida</taxon>
        <taxon>Spirurina</taxon>
        <taxon>Ascaridomorpha</taxon>
        <taxon>Ascaridoidea</taxon>
        <taxon>Ascarididae</taxon>
        <taxon>Parascaris</taxon>
    </lineage>
</organism>
<dbReference type="GO" id="GO:0016020">
    <property type="term" value="C:membrane"/>
    <property type="evidence" value="ECO:0007669"/>
    <property type="project" value="UniProtKB-SubCell"/>
</dbReference>
<comment type="similarity">
    <text evidence="2">Belongs to the mitochondrial carrier (TC 2.A.29) family.</text>
</comment>
<evidence type="ECO:0000313" key="5">
    <source>
        <dbReference type="Proteomes" id="UP000887564"/>
    </source>
</evidence>
<keyword evidence="5" id="KW-1185">Reference proteome</keyword>
<evidence type="ECO:0000256" key="4">
    <source>
        <dbReference type="ARBA" id="ARBA00023136"/>
    </source>
</evidence>
<keyword evidence="4" id="KW-0472">Membrane</keyword>
<comment type="subcellular location">
    <subcellularLocation>
        <location evidence="1">Membrane</location>
        <topology evidence="1">Multi-pass membrane protein</topology>
    </subcellularLocation>
</comment>
<evidence type="ECO:0000256" key="1">
    <source>
        <dbReference type="ARBA" id="ARBA00004141"/>
    </source>
</evidence>
<dbReference type="Proteomes" id="UP000887564">
    <property type="component" value="Unplaced"/>
</dbReference>
<sequence length="88" mass="9467">MATLLVHRTGRAIEFHEASVLRTAISGGVGGMALWTAVFPADVVKSRIQITGSGRFSHMFVSILKKEGSFAIANPINLFIGFVHAAHF</sequence>
<protein>
    <submittedName>
        <fullName evidence="6">Uncharacterized protein</fullName>
    </submittedName>
</protein>
<dbReference type="InterPro" id="IPR023395">
    <property type="entry name" value="MCP_dom_sf"/>
</dbReference>
<dbReference type="SUPFAM" id="SSF103506">
    <property type="entry name" value="Mitochondrial carrier"/>
    <property type="match status" value="1"/>
</dbReference>
<name>A0A914RP63_PAREQ</name>
<evidence type="ECO:0000256" key="3">
    <source>
        <dbReference type="ARBA" id="ARBA00022692"/>
    </source>
</evidence>
<dbReference type="AlphaFoldDB" id="A0A914RP63"/>
<proteinExistence type="inferred from homology"/>
<dbReference type="Gene3D" id="1.50.40.10">
    <property type="entry name" value="Mitochondrial carrier domain"/>
    <property type="match status" value="1"/>
</dbReference>
<dbReference type="InterPro" id="IPR018108">
    <property type="entry name" value="MCP_transmembrane"/>
</dbReference>
<keyword evidence="3" id="KW-0812">Transmembrane</keyword>
<evidence type="ECO:0000313" key="6">
    <source>
        <dbReference type="WBParaSite" id="PEQ_0000808601-mRNA-1"/>
    </source>
</evidence>
<evidence type="ECO:0000256" key="2">
    <source>
        <dbReference type="ARBA" id="ARBA00006375"/>
    </source>
</evidence>
<dbReference type="Pfam" id="PF00153">
    <property type="entry name" value="Mito_carr"/>
    <property type="match status" value="1"/>
</dbReference>
<accession>A0A914RP63</accession>